<gene>
    <name evidence="6" type="ORF">tloyanaT_19030</name>
</gene>
<dbReference type="SUPFAM" id="SSF49785">
    <property type="entry name" value="Galactose-binding domain-like"/>
    <property type="match status" value="9"/>
</dbReference>
<dbReference type="Proteomes" id="UP001157134">
    <property type="component" value="Unassembled WGS sequence"/>
</dbReference>
<evidence type="ECO:0000256" key="4">
    <source>
        <dbReference type="SAM" id="SignalP"/>
    </source>
</evidence>
<dbReference type="EMBL" id="BSSV01000003">
    <property type="protein sequence ID" value="GLX85651.1"/>
    <property type="molecule type" value="Genomic_DNA"/>
</dbReference>
<dbReference type="PROSITE" id="PS51257">
    <property type="entry name" value="PROKAR_LIPOPROTEIN"/>
    <property type="match status" value="1"/>
</dbReference>
<dbReference type="Gene3D" id="2.60.120.430">
    <property type="entry name" value="Galactose-binding lectin"/>
    <property type="match status" value="5"/>
</dbReference>
<feature type="region of interest" description="Disordered" evidence="3">
    <location>
        <begin position="935"/>
        <end position="985"/>
    </location>
</feature>
<keyword evidence="7" id="KW-1185">Reference proteome</keyword>
<evidence type="ECO:0000259" key="5">
    <source>
        <dbReference type="PROSITE" id="PS51762"/>
    </source>
</evidence>
<proteinExistence type="inferred from homology"/>
<sequence length="2087" mass="221859">MFKGRATTLTRFTTLILTTAVIAGCGGGDAATETTIVEVDTRTPAPDWELVWSDEFDGGSLDLDKWTFEINCDGGGNAEEQCYTDSPENLFIEDGILNIVARPTPADSSLTKPYTSSRIVTQYQGDWTYGRVEVRAKAPKGQGSWAAAWLMPTNSEYGTWPLSGEIDLVEWVNIGEVRADGDIDRHAHGTLHYGPMQGSNHDFTGTEYALPNSSPADDFHIYAIEWEEGEIRWYVDDVLYAYQRDSEVTYRASDGAAAGLSETGWYTQIMNDDGIEEIVYQKAPYDQDFFIILNNAVGGNWAGRTHQSANYFVGDDNGSIARGVDNSAYVNGNAYQVDYVRVYQCAKDTVTGKGCATISSDYYNDTFVKGAAPVPIPPIIPVPVGVDIFTEDQSSWDVVGEDEAETVDSGDEEYGEVVQFTVTEESGELGFSGPSYDGTLLPDEALIEFDIKVLETPTNSEASWVFKVEYETAPEEEASESPRKYGLQRSSSNSEAETGEVELALNDSLEGVLPTPGEWQHYSFDFGALRELGLDSENIVAIKVFPTLGQGAGAVYQVDNVTIGAAFEGAELLLFEDEENPNWPMWDDQVAQGLSSIVPVVVQDEDPDFGNAAEFYINGNSVVGFTVRQDQGGSGYPFDASSLALSGAIEFDLKLIDFPENPNAPWYLKMESNGGTNLGGTAVDYRLPTAPVQDEWTHYTVSMNSLLQEGLDISAIDIALIFPQWGQGDGARFRVDNMIIHSTTVDDSDDDDVVKGPDNTVYQELFTLYDDAVRSGWTLWDCCAFLPQVEVMDDEDHNMVVEFTIGEGSDGGTVVGFWGRSSGETLNLAPITTNGVLRFDLKVVTMPEDETTDWLIKVESSNATGNSFAELSLTDSLQGVAPTLGEWQSYSFPLIDLAGAGLNLTEVDLLMMFPQWGKGLGAVYRVDNVFVGIPEGDENPYGDDMGSGGDNGGDNGGDDGSGDDGSGGDNGTQEPGVELIQNSDFGNSAGWGGTDGMVESIANGIFTADVAVAGNPWDVSLKQNMLLLNDSTYTLSFDARSDDARSIIAGLGLDEAPWTNVAETVQLSTEWTTYTFTLTTTGFGSSNSRVFFDMGAEAGQVQLDNVSVVLVTDGSGSGDDNSGDDNSGDNNGNGELLTNSSFDSSEGWGGTDGMVESIVDGMFTANVAVAGNPWDVSLKQNLTLVADTDYVLSFDARSDDARSIIAGLGLDQEPWTNVTETVALTTEWVTYTLNLTTTGFGGENNRVFFDMGAEAGQVQLDNVSLTLASSGGDDDSSGPVITMAPASIFADAVLDNWASWDCCAGSTPIVVEDDAMYGNVVEFMVNGDTVLGFNGRDNGGALDASGVTTFSFDMKVTSLPTQADAPWLLKMESGDAASYVEVNLSASQEGVVPTEGQWQTYTFALADLVTAGVSFDTSNIDVVMVFPAWGQGAGAVYRIDNVSFSGESDGAGDAGGDDSGNLDTSAYCEATVYHFGNSDIANSAALLTIESLDANTMQVTVGSPTDDLIDVLVISGPHGGTPGAQDTSVAGTISQTLTWDTAPAEVSLNVLWSHESFEGNWQLSDTDITVPFAAMCGDTGGDNTGGDSGDNGGDESPALLANSGFDSAEGWGGTDGMVESIVDGIFTANVAIAGNPWDVSLKQNLTLVADTDYVLTFDARSDDARSIIAGLGLDQDPWTNVTETVALTTEWATYTLNLTTTGFGGENNRVFFDMGAEAGQVQLDNVILVLASDYTGEDMADDNAGPVVTMAPASIFADSVLDNWASWDCCAGSTPTVVEDDAMYGNVVEFMVNGDTVLGFNGRENGGAIDASGVSTFSFDMKVTSLPTQADAPWLLKIESGDAANFVEVNLSTSQEGVVPAEGQWQTYTFALADLVAAGVNLDTSNIDVVMVFPAWGQGAGAVYRIDNVSFSGEASADDGPVVTMAPASLFIDTVLDNWASWDCCAGSTPTIVDDGGDNGSVIEFTVNGDTVLGLNGRDNGGALDASNAATLSFDMKVTTMPTQADAPWLLKIESGNGGSYVEVNLSTSQEGVVPAEGQWQTYTFSMDDLVAAGVNFDRSNIDIVMVFPAWGQGSGAVYRVDNVSFQ</sequence>
<evidence type="ECO:0000256" key="2">
    <source>
        <dbReference type="ARBA" id="ARBA00022801"/>
    </source>
</evidence>
<dbReference type="Pfam" id="PF00722">
    <property type="entry name" value="Glyco_hydro_16"/>
    <property type="match status" value="1"/>
</dbReference>
<name>A0ABQ6HFI7_9GAMM</name>
<evidence type="ECO:0000256" key="3">
    <source>
        <dbReference type="SAM" id="MobiDB-lite"/>
    </source>
</evidence>
<dbReference type="Gene3D" id="2.60.120.260">
    <property type="entry name" value="Galactose-binding domain-like"/>
    <property type="match status" value="3"/>
</dbReference>
<feature type="compositionally biased region" description="Gly residues" evidence="3">
    <location>
        <begin position="945"/>
        <end position="955"/>
    </location>
</feature>
<comment type="caution">
    <text evidence="6">The sequence shown here is derived from an EMBL/GenBank/DDBJ whole genome shotgun (WGS) entry which is preliminary data.</text>
</comment>
<keyword evidence="2" id="KW-0378">Hydrolase</keyword>
<feature type="region of interest" description="Disordered" evidence="3">
    <location>
        <begin position="1114"/>
        <end position="1147"/>
    </location>
</feature>
<dbReference type="RefSeq" id="WP_284297955.1">
    <property type="nucleotide sequence ID" value="NZ_BSSV01000003.1"/>
</dbReference>
<dbReference type="PROSITE" id="PS51762">
    <property type="entry name" value="GH16_2"/>
    <property type="match status" value="1"/>
</dbReference>
<keyword evidence="4" id="KW-0732">Signal</keyword>
<dbReference type="PANTHER" id="PTHR10963:SF55">
    <property type="entry name" value="GLYCOSIDE HYDROLASE FAMILY 16 PROTEIN"/>
    <property type="match status" value="1"/>
</dbReference>
<dbReference type="InterPro" id="IPR000757">
    <property type="entry name" value="Beta-glucanase-like"/>
</dbReference>
<feature type="region of interest" description="Disordered" evidence="3">
    <location>
        <begin position="1579"/>
        <end position="1602"/>
    </location>
</feature>
<dbReference type="Gene3D" id="2.60.120.200">
    <property type="match status" value="1"/>
</dbReference>
<dbReference type="InterPro" id="IPR050546">
    <property type="entry name" value="Glycosyl_Hydrlase_16"/>
</dbReference>
<evidence type="ECO:0000313" key="7">
    <source>
        <dbReference type="Proteomes" id="UP001157134"/>
    </source>
</evidence>
<dbReference type="CDD" id="cd08023">
    <property type="entry name" value="GH16_laminarinase_like"/>
    <property type="match status" value="1"/>
</dbReference>
<feature type="chain" id="PRO_5046929397" description="GH16 domain-containing protein" evidence="4">
    <location>
        <begin position="31"/>
        <end position="2087"/>
    </location>
</feature>
<dbReference type="PANTHER" id="PTHR10963">
    <property type="entry name" value="GLYCOSYL HYDROLASE-RELATED"/>
    <property type="match status" value="1"/>
</dbReference>
<feature type="domain" description="GH16" evidence="5">
    <location>
        <begin position="38"/>
        <end position="348"/>
    </location>
</feature>
<evidence type="ECO:0000256" key="1">
    <source>
        <dbReference type="ARBA" id="ARBA00006865"/>
    </source>
</evidence>
<organism evidence="6 7">
    <name type="scientific">Thalassotalea loyana</name>
    <dbReference type="NCBI Taxonomy" id="280483"/>
    <lineage>
        <taxon>Bacteria</taxon>
        <taxon>Pseudomonadati</taxon>
        <taxon>Pseudomonadota</taxon>
        <taxon>Gammaproteobacteria</taxon>
        <taxon>Alteromonadales</taxon>
        <taxon>Colwelliaceae</taxon>
        <taxon>Thalassotalea</taxon>
    </lineage>
</organism>
<protein>
    <recommendedName>
        <fullName evidence="5">GH16 domain-containing protein</fullName>
    </recommendedName>
</protein>
<accession>A0ABQ6HFI7</accession>
<reference evidence="6 7" key="1">
    <citation type="submission" date="2023-03" db="EMBL/GenBank/DDBJ databases">
        <title>Thalassotalea loyana LMG 22536T draft genome sequence.</title>
        <authorList>
            <person name="Sawabe T."/>
        </authorList>
    </citation>
    <scope>NUCLEOTIDE SEQUENCE [LARGE SCALE GENOMIC DNA]</scope>
    <source>
        <strain evidence="6 7">LMG 22536</strain>
    </source>
</reference>
<dbReference type="Pfam" id="PF02018">
    <property type="entry name" value="CBM_4_9"/>
    <property type="match status" value="3"/>
</dbReference>
<dbReference type="SUPFAM" id="SSF49899">
    <property type="entry name" value="Concanavalin A-like lectins/glucanases"/>
    <property type="match status" value="1"/>
</dbReference>
<dbReference type="InterPro" id="IPR003305">
    <property type="entry name" value="CenC_carb-bd"/>
</dbReference>
<feature type="signal peptide" evidence="4">
    <location>
        <begin position="1"/>
        <end position="30"/>
    </location>
</feature>
<dbReference type="InterPro" id="IPR008979">
    <property type="entry name" value="Galactose-bd-like_sf"/>
</dbReference>
<feature type="compositionally biased region" description="Gly residues" evidence="3">
    <location>
        <begin position="1579"/>
        <end position="1591"/>
    </location>
</feature>
<evidence type="ECO:0000313" key="6">
    <source>
        <dbReference type="EMBL" id="GLX85651.1"/>
    </source>
</evidence>
<feature type="region of interest" description="Disordered" evidence="3">
    <location>
        <begin position="473"/>
        <end position="500"/>
    </location>
</feature>
<dbReference type="InterPro" id="IPR013320">
    <property type="entry name" value="ConA-like_dom_sf"/>
</dbReference>
<comment type="similarity">
    <text evidence="1">Belongs to the glycosyl hydrolase 16 family.</text>
</comment>